<gene>
    <name evidence="2" type="ORF">QE152_g16937</name>
</gene>
<evidence type="ECO:0000313" key="3">
    <source>
        <dbReference type="Proteomes" id="UP001458880"/>
    </source>
</evidence>
<keyword evidence="3" id="KW-1185">Reference proteome</keyword>
<dbReference type="PROSITE" id="PS50294">
    <property type="entry name" value="WD_REPEATS_REGION"/>
    <property type="match status" value="1"/>
</dbReference>
<dbReference type="SMART" id="SM00320">
    <property type="entry name" value="WD40"/>
    <property type="match status" value="4"/>
</dbReference>
<comment type="caution">
    <text evidence="2">The sequence shown here is derived from an EMBL/GenBank/DDBJ whole genome shotgun (WGS) entry which is preliminary data.</text>
</comment>
<sequence>MATTESEHPEPPSVKRFSPTKFRVIHTYVRNPDREVDNLLAEVAVTEGLQVSNFIVASAIETNREALCIHYNQELDQLAAGYTDGVVRLFKANTMELVHSLTDDDIVASPAPVTNIKHRPLSKNYPITDTIVCTYANGCVKCWNYNFSQCLYTIKEKRQTYGIAYHPRLPKFVTCGDDCKVYLYDEENRVQERIFSGSNTPGVLDGHTSRVFAACFNPRSNHELITGGWDNVIQFWDARQPFAIRHIAGIHICGDGLDIHPKGTEILTYTFAAKLYCGILIEVRNNHALGTINKLPGAVYSIAVGPTKKPRETTQKKSKQAPAKMDVSLNIPKIAIKYLATLRYVKLK</sequence>
<dbReference type="InterPro" id="IPR001680">
    <property type="entry name" value="WD40_rpt"/>
</dbReference>
<evidence type="ECO:0000256" key="1">
    <source>
        <dbReference type="PROSITE-ProRule" id="PRU00221"/>
    </source>
</evidence>
<dbReference type="PANTHER" id="PTHR47822">
    <property type="entry name" value="CARBOHYDRATE BINDING DOMAIN CONTAINING PROTEIN"/>
    <property type="match status" value="1"/>
</dbReference>
<evidence type="ECO:0000313" key="2">
    <source>
        <dbReference type="EMBL" id="KAK9728955.1"/>
    </source>
</evidence>
<dbReference type="PROSITE" id="PS50082">
    <property type="entry name" value="WD_REPEATS_2"/>
    <property type="match status" value="1"/>
</dbReference>
<dbReference type="AlphaFoldDB" id="A0AAW1L5N6"/>
<organism evidence="2 3">
    <name type="scientific">Popillia japonica</name>
    <name type="common">Japanese beetle</name>
    <dbReference type="NCBI Taxonomy" id="7064"/>
    <lineage>
        <taxon>Eukaryota</taxon>
        <taxon>Metazoa</taxon>
        <taxon>Ecdysozoa</taxon>
        <taxon>Arthropoda</taxon>
        <taxon>Hexapoda</taxon>
        <taxon>Insecta</taxon>
        <taxon>Pterygota</taxon>
        <taxon>Neoptera</taxon>
        <taxon>Endopterygota</taxon>
        <taxon>Coleoptera</taxon>
        <taxon>Polyphaga</taxon>
        <taxon>Scarabaeiformia</taxon>
        <taxon>Scarabaeidae</taxon>
        <taxon>Rutelinae</taxon>
        <taxon>Popillia</taxon>
    </lineage>
</organism>
<proteinExistence type="predicted"/>
<feature type="repeat" description="WD" evidence="1">
    <location>
        <begin position="204"/>
        <end position="246"/>
    </location>
</feature>
<dbReference type="EMBL" id="JASPKY010000165">
    <property type="protein sequence ID" value="KAK9728955.1"/>
    <property type="molecule type" value="Genomic_DNA"/>
</dbReference>
<dbReference type="SUPFAM" id="SSF50978">
    <property type="entry name" value="WD40 repeat-like"/>
    <property type="match status" value="1"/>
</dbReference>
<accession>A0AAW1L5N6</accession>
<protein>
    <submittedName>
        <fullName evidence="2">WD domain, G-beta repeat</fullName>
    </submittedName>
</protein>
<dbReference type="Pfam" id="PF00400">
    <property type="entry name" value="WD40"/>
    <property type="match status" value="2"/>
</dbReference>
<keyword evidence="1" id="KW-0853">WD repeat</keyword>
<dbReference type="PANTHER" id="PTHR47822:SF2">
    <property type="entry name" value="F-BOX AND WD-40 DOMAIN PROTEIN 7"/>
    <property type="match status" value="1"/>
</dbReference>
<name>A0AAW1L5N6_POPJA</name>
<dbReference type="Gene3D" id="2.130.10.10">
    <property type="entry name" value="YVTN repeat-like/Quinoprotein amine dehydrogenase"/>
    <property type="match status" value="2"/>
</dbReference>
<dbReference type="Proteomes" id="UP001458880">
    <property type="component" value="Unassembled WGS sequence"/>
</dbReference>
<dbReference type="InterPro" id="IPR036322">
    <property type="entry name" value="WD40_repeat_dom_sf"/>
</dbReference>
<reference evidence="2 3" key="1">
    <citation type="journal article" date="2024" name="BMC Genomics">
        <title>De novo assembly and annotation of Popillia japonica's genome with initial clues to its potential as an invasive pest.</title>
        <authorList>
            <person name="Cucini C."/>
            <person name="Boschi S."/>
            <person name="Funari R."/>
            <person name="Cardaioli E."/>
            <person name="Iannotti N."/>
            <person name="Marturano G."/>
            <person name="Paoli F."/>
            <person name="Bruttini M."/>
            <person name="Carapelli A."/>
            <person name="Frati F."/>
            <person name="Nardi F."/>
        </authorList>
    </citation>
    <scope>NUCLEOTIDE SEQUENCE [LARGE SCALE GENOMIC DNA]</scope>
    <source>
        <strain evidence="2">DMR45628</strain>
    </source>
</reference>
<dbReference type="InterPro" id="IPR015943">
    <property type="entry name" value="WD40/YVTN_repeat-like_dom_sf"/>
</dbReference>